<keyword evidence="2" id="KW-1185">Reference proteome</keyword>
<organism evidence="1 2">
    <name type="scientific">Sphingobacterium litopenaei</name>
    <dbReference type="NCBI Taxonomy" id="2763500"/>
    <lineage>
        <taxon>Bacteria</taxon>
        <taxon>Pseudomonadati</taxon>
        <taxon>Bacteroidota</taxon>
        <taxon>Sphingobacteriia</taxon>
        <taxon>Sphingobacteriales</taxon>
        <taxon>Sphingobacteriaceae</taxon>
        <taxon>Sphingobacterium</taxon>
    </lineage>
</organism>
<dbReference type="SUPFAM" id="SSF51445">
    <property type="entry name" value="(Trans)glycosidases"/>
    <property type="match status" value="1"/>
</dbReference>
<name>A0ABR7YEM5_9SPHI</name>
<sequence length="280" mass="33369">MKNIFLSILMVLIYFIGFGQTNRVIYINKEKPKVSNSRYVFKSIAIIYGGTIDPNNDGTVNYLNIEKFIVSKFPNKNDVGIFCIDLENQLYKDLRDRAINSKRFINAENHFLNILKLCKKLRPNVKIGFYGIPFKTLSRYNIDQSRIDKIIKISDVIFPSLYLNFSNSENKGLDKNYSHIDINLRETLKLAVKYNKLVIPFTWYMVHPYNKSWGTQILDKISYVNYIERIFTFSFEGRSINGIVYWDPMTKNYEKYKKKDHNNKFRNYSQDDIFHYYYNR</sequence>
<dbReference type="RefSeq" id="WP_190302172.1">
    <property type="nucleotide sequence ID" value="NZ_JACOIJ010000015.1"/>
</dbReference>
<accession>A0ABR7YEM5</accession>
<evidence type="ECO:0000313" key="1">
    <source>
        <dbReference type="EMBL" id="MBD1429764.1"/>
    </source>
</evidence>
<dbReference type="Proteomes" id="UP000651271">
    <property type="component" value="Unassembled WGS sequence"/>
</dbReference>
<dbReference type="InterPro" id="IPR017853">
    <property type="entry name" value="GH"/>
</dbReference>
<dbReference type="Gene3D" id="3.20.20.70">
    <property type="entry name" value="Aldolase class I"/>
    <property type="match status" value="1"/>
</dbReference>
<evidence type="ECO:0008006" key="3">
    <source>
        <dbReference type="Google" id="ProtNLM"/>
    </source>
</evidence>
<dbReference type="EMBL" id="JACOIJ010000015">
    <property type="protein sequence ID" value="MBD1429764.1"/>
    <property type="molecule type" value="Genomic_DNA"/>
</dbReference>
<dbReference type="InterPro" id="IPR013785">
    <property type="entry name" value="Aldolase_TIM"/>
</dbReference>
<comment type="caution">
    <text evidence="1">The sequence shown here is derived from an EMBL/GenBank/DDBJ whole genome shotgun (WGS) entry which is preliminary data.</text>
</comment>
<evidence type="ECO:0000313" key="2">
    <source>
        <dbReference type="Proteomes" id="UP000651271"/>
    </source>
</evidence>
<proteinExistence type="predicted"/>
<gene>
    <name evidence="1" type="ORF">H8B04_09290</name>
</gene>
<reference evidence="1 2" key="1">
    <citation type="submission" date="2020-08" db="EMBL/GenBank/DDBJ databases">
        <title>Sphingobacterium sp. DN04309 isolated from aquaculture water.</title>
        <authorList>
            <person name="Zhang M."/>
        </authorList>
    </citation>
    <scope>NUCLEOTIDE SEQUENCE [LARGE SCALE GENOMIC DNA]</scope>
    <source>
        <strain evidence="1 2">DN04309</strain>
    </source>
</reference>
<protein>
    <recommendedName>
        <fullName evidence="3">Hyaluronidase</fullName>
    </recommendedName>
</protein>